<dbReference type="KEGG" id="agh:M3I41_07890"/>
<organism evidence="9 10">
    <name type="scientific">Actinomyces graevenitzii</name>
    <dbReference type="NCBI Taxonomy" id="55565"/>
    <lineage>
        <taxon>Bacteria</taxon>
        <taxon>Bacillati</taxon>
        <taxon>Actinomycetota</taxon>
        <taxon>Actinomycetes</taxon>
        <taxon>Actinomycetales</taxon>
        <taxon>Actinomycetaceae</taxon>
        <taxon>Actinomyces</taxon>
    </lineage>
</organism>
<dbReference type="GO" id="GO:0005829">
    <property type="term" value="C:cytosol"/>
    <property type="evidence" value="ECO:0007669"/>
    <property type="project" value="TreeGrafter"/>
</dbReference>
<dbReference type="InterPro" id="IPR039420">
    <property type="entry name" value="WalR-like"/>
</dbReference>
<gene>
    <name evidence="9" type="ORF">M3I41_07890</name>
</gene>
<dbReference type="EMBL" id="CP097095">
    <property type="protein sequence ID" value="UQF79495.1"/>
    <property type="molecule type" value="Genomic_DNA"/>
</dbReference>
<dbReference type="GO" id="GO:0000976">
    <property type="term" value="F:transcription cis-regulatory region binding"/>
    <property type="evidence" value="ECO:0007669"/>
    <property type="project" value="TreeGrafter"/>
</dbReference>
<protein>
    <submittedName>
        <fullName evidence="9">Response regulator transcription factor</fullName>
    </submittedName>
</protein>
<evidence type="ECO:0000256" key="2">
    <source>
        <dbReference type="ARBA" id="ARBA00023012"/>
    </source>
</evidence>
<evidence type="ECO:0000256" key="6">
    <source>
        <dbReference type="ARBA" id="ARBA00023163"/>
    </source>
</evidence>
<dbReference type="PROSITE" id="PS51755">
    <property type="entry name" value="OMPR_PHOB"/>
    <property type="match status" value="1"/>
</dbReference>
<evidence type="ECO:0000256" key="4">
    <source>
        <dbReference type="ARBA" id="ARBA00023125"/>
    </source>
</evidence>
<evidence type="ECO:0000256" key="3">
    <source>
        <dbReference type="ARBA" id="ARBA00023015"/>
    </source>
</evidence>
<accession>A0A9E7AFI6</accession>
<dbReference type="InterPro" id="IPR036388">
    <property type="entry name" value="WH-like_DNA-bd_sf"/>
</dbReference>
<dbReference type="GO" id="GO:0000156">
    <property type="term" value="F:phosphorelay response regulator activity"/>
    <property type="evidence" value="ECO:0007669"/>
    <property type="project" value="TreeGrafter"/>
</dbReference>
<dbReference type="CDD" id="cd00383">
    <property type="entry name" value="trans_reg_C"/>
    <property type="match status" value="1"/>
</dbReference>
<dbReference type="Pfam" id="PF21695">
    <property type="entry name" value="GlnR_1st"/>
    <property type="match status" value="1"/>
</dbReference>
<keyword evidence="4 7" id="KW-0238">DNA-binding</keyword>
<dbReference type="Pfam" id="PF00486">
    <property type="entry name" value="Trans_reg_C"/>
    <property type="match status" value="1"/>
</dbReference>
<dbReference type="PANTHER" id="PTHR48111:SF16">
    <property type="entry name" value="TRANSCRIPTIONAL REGULATORY PROTEIN GLNR"/>
    <property type="match status" value="1"/>
</dbReference>
<keyword evidence="6" id="KW-0804">Transcription</keyword>
<keyword evidence="1" id="KW-0597">Phosphoprotein</keyword>
<proteinExistence type="predicted"/>
<dbReference type="SUPFAM" id="SSF46894">
    <property type="entry name" value="C-terminal effector domain of the bipartite response regulators"/>
    <property type="match status" value="1"/>
</dbReference>
<dbReference type="SMART" id="SM00862">
    <property type="entry name" value="Trans_reg_C"/>
    <property type="match status" value="1"/>
</dbReference>
<keyword evidence="3" id="KW-0805">Transcription regulation</keyword>
<sequence length="226" mass="24472">MRLVMLSNEPEASAVLPAIAFLEHQVQVLPPQPDSYGALENADVVMVDARTDLLRARPLCQLLATSMDYTVLAVIEEGGAVALTSSWGIADFVIASASPAELAARLRLLESSVVVDSNAGSSGSSDESILEVGDIVIDTDAYTVRLHGQTLDLTYKEFELLKYLAANQGRVLTRQALLDAVWGEDYIGGSRTVDVHVRRLRAKLGGEHDHLIGTVRNVGYRLDLDE</sequence>
<evidence type="ECO:0000256" key="7">
    <source>
        <dbReference type="PROSITE-ProRule" id="PRU01091"/>
    </source>
</evidence>
<keyword evidence="5" id="KW-0010">Activator</keyword>
<reference evidence="9" key="1">
    <citation type="submission" date="2022-05" db="EMBL/GenBank/DDBJ databases">
        <title>Using nanopore sequencing to obtain complete genomes from saliva samples.</title>
        <authorList>
            <person name="Baker J.L."/>
        </authorList>
    </citation>
    <scope>NUCLEOTIDE SEQUENCE</scope>
    <source>
        <strain evidence="9">JCVI-JB-Ag32</strain>
    </source>
</reference>
<keyword evidence="2" id="KW-0902">Two-component regulatory system</keyword>
<dbReference type="Gene3D" id="1.10.10.10">
    <property type="entry name" value="Winged helix-like DNA-binding domain superfamily/Winged helix DNA-binding domain"/>
    <property type="match status" value="1"/>
</dbReference>
<evidence type="ECO:0000259" key="8">
    <source>
        <dbReference type="PROSITE" id="PS51755"/>
    </source>
</evidence>
<dbReference type="GO" id="GO:0006355">
    <property type="term" value="P:regulation of DNA-templated transcription"/>
    <property type="evidence" value="ECO:0007669"/>
    <property type="project" value="InterPro"/>
</dbReference>
<dbReference type="Proteomes" id="UP000830236">
    <property type="component" value="Chromosome"/>
</dbReference>
<dbReference type="InterPro" id="IPR016032">
    <property type="entry name" value="Sig_transdc_resp-reg_C-effctor"/>
</dbReference>
<dbReference type="FunFam" id="1.10.10.10:FF:000216">
    <property type="entry name" value="DNA-binding response regulator"/>
    <property type="match status" value="1"/>
</dbReference>
<evidence type="ECO:0000256" key="5">
    <source>
        <dbReference type="ARBA" id="ARBA00023159"/>
    </source>
</evidence>
<name>A0A9E7AFI6_9ACTO</name>
<feature type="DNA-binding region" description="OmpR/PhoB-type" evidence="7">
    <location>
        <begin position="127"/>
        <end position="224"/>
    </location>
</feature>
<evidence type="ECO:0000313" key="9">
    <source>
        <dbReference type="EMBL" id="UQF79495.1"/>
    </source>
</evidence>
<dbReference type="InterPro" id="IPR001867">
    <property type="entry name" value="OmpR/PhoB-type_DNA-bd"/>
</dbReference>
<evidence type="ECO:0000256" key="1">
    <source>
        <dbReference type="ARBA" id="ARBA00022553"/>
    </source>
</evidence>
<dbReference type="PANTHER" id="PTHR48111">
    <property type="entry name" value="REGULATOR OF RPOS"/>
    <property type="match status" value="1"/>
</dbReference>
<evidence type="ECO:0000313" key="10">
    <source>
        <dbReference type="Proteomes" id="UP000830236"/>
    </source>
</evidence>
<dbReference type="InterPro" id="IPR049170">
    <property type="entry name" value="GlnR_N"/>
</dbReference>
<dbReference type="GO" id="GO:0032993">
    <property type="term" value="C:protein-DNA complex"/>
    <property type="evidence" value="ECO:0007669"/>
    <property type="project" value="TreeGrafter"/>
</dbReference>
<dbReference type="AlphaFoldDB" id="A0A9E7AFI6"/>
<feature type="domain" description="OmpR/PhoB-type" evidence="8">
    <location>
        <begin position="127"/>
        <end position="224"/>
    </location>
</feature>
<dbReference type="Gene3D" id="3.40.50.2300">
    <property type="match status" value="1"/>
</dbReference>